<dbReference type="CDD" id="cd06171">
    <property type="entry name" value="Sigma70_r4"/>
    <property type="match status" value="1"/>
</dbReference>
<keyword evidence="4" id="KW-0804">Transcription</keyword>
<dbReference type="GO" id="GO:0003677">
    <property type="term" value="F:DNA binding"/>
    <property type="evidence" value="ECO:0007669"/>
    <property type="project" value="InterPro"/>
</dbReference>
<proteinExistence type="inferred from homology"/>
<dbReference type="InterPro" id="IPR039425">
    <property type="entry name" value="RNA_pol_sigma-70-like"/>
</dbReference>
<dbReference type="InterPro" id="IPR014284">
    <property type="entry name" value="RNA_pol_sigma-70_dom"/>
</dbReference>
<dbReference type="NCBIfam" id="NF007232">
    <property type="entry name" value="PRK09651.1"/>
    <property type="match status" value="1"/>
</dbReference>
<keyword evidence="8" id="KW-1185">Reference proteome</keyword>
<dbReference type="SUPFAM" id="SSF88659">
    <property type="entry name" value="Sigma3 and sigma4 domains of RNA polymerase sigma factors"/>
    <property type="match status" value="1"/>
</dbReference>
<dbReference type="NCBIfam" id="NF009180">
    <property type="entry name" value="PRK12528.1"/>
    <property type="match status" value="1"/>
</dbReference>
<dbReference type="GO" id="GO:0006352">
    <property type="term" value="P:DNA-templated transcription initiation"/>
    <property type="evidence" value="ECO:0007669"/>
    <property type="project" value="InterPro"/>
</dbReference>
<evidence type="ECO:0000256" key="1">
    <source>
        <dbReference type="ARBA" id="ARBA00010641"/>
    </source>
</evidence>
<dbReference type="FunFam" id="1.10.1740.10:FF:000009">
    <property type="entry name" value="RNA polymerase sigma factor"/>
    <property type="match status" value="1"/>
</dbReference>
<organism evidence="7 8">
    <name type="scientific">Bordetella genomosp. 9</name>
    <dbReference type="NCBI Taxonomy" id="1416803"/>
    <lineage>
        <taxon>Bacteria</taxon>
        <taxon>Pseudomonadati</taxon>
        <taxon>Pseudomonadota</taxon>
        <taxon>Betaproteobacteria</taxon>
        <taxon>Burkholderiales</taxon>
        <taxon>Alcaligenaceae</taxon>
        <taxon>Bordetella</taxon>
    </lineage>
</organism>
<feature type="domain" description="RNA polymerase sigma factor 70 region 4 type 2" evidence="6">
    <location>
        <begin position="111"/>
        <end position="162"/>
    </location>
</feature>
<dbReference type="SUPFAM" id="SSF88946">
    <property type="entry name" value="Sigma2 domain of RNA polymerase sigma factors"/>
    <property type="match status" value="1"/>
</dbReference>
<dbReference type="GO" id="GO:0016987">
    <property type="term" value="F:sigma factor activity"/>
    <property type="evidence" value="ECO:0007669"/>
    <property type="project" value="UniProtKB-KW"/>
</dbReference>
<dbReference type="Gene3D" id="1.10.1740.10">
    <property type="match status" value="1"/>
</dbReference>
<dbReference type="RefSeq" id="WP_086059109.1">
    <property type="nucleotide sequence ID" value="NZ_CP021109.1"/>
</dbReference>
<keyword evidence="3" id="KW-0731">Sigma factor</keyword>
<dbReference type="AlphaFoldDB" id="A0A1W6Z5E7"/>
<sequence>MTAESSAHDAVHTLYRHHHGWLLGWLRGKLGCGHDAADLAQDTFVRVLKARNAQQIREPRDYLATIAKGLMVDMYRRRSLERAYLEALSQLPPQAVPSVESRALILEALWQVDRVLDRLDRRAREAFILSQFDGLTYAQIAERLGVTQRTVNNCMVRAIEACCQALAP</sequence>
<evidence type="ECO:0000256" key="4">
    <source>
        <dbReference type="ARBA" id="ARBA00023163"/>
    </source>
</evidence>
<gene>
    <name evidence="7" type="ORF">CAL13_20930</name>
</gene>
<evidence type="ECO:0000256" key="3">
    <source>
        <dbReference type="ARBA" id="ARBA00023082"/>
    </source>
</evidence>
<dbReference type="PANTHER" id="PTHR43133">
    <property type="entry name" value="RNA POLYMERASE ECF-TYPE SIGMA FACTO"/>
    <property type="match status" value="1"/>
</dbReference>
<comment type="similarity">
    <text evidence="1">Belongs to the sigma-70 factor family. ECF subfamily.</text>
</comment>
<evidence type="ECO:0000256" key="2">
    <source>
        <dbReference type="ARBA" id="ARBA00023015"/>
    </source>
</evidence>
<dbReference type="Pfam" id="PF08281">
    <property type="entry name" value="Sigma70_r4_2"/>
    <property type="match status" value="1"/>
</dbReference>
<feature type="domain" description="RNA polymerase sigma-70 region 2" evidence="5">
    <location>
        <begin position="14"/>
        <end position="79"/>
    </location>
</feature>
<dbReference type="InterPro" id="IPR036388">
    <property type="entry name" value="WH-like_DNA-bd_sf"/>
</dbReference>
<evidence type="ECO:0000313" key="8">
    <source>
        <dbReference type="Proteomes" id="UP000194139"/>
    </source>
</evidence>
<dbReference type="InterPro" id="IPR013324">
    <property type="entry name" value="RNA_pol_sigma_r3/r4-like"/>
</dbReference>
<reference evidence="7 8" key="1">
    <citation type="submission" date="2017-05" db="EMBL/GenBank/DDBJ databases">
        <title>Complete and WGS of Bordetella genogroups.</title>
        <authorList>
            <person name="Spilker T."/>
            <person name="LiPuma J."/>
        </authorList>
    </citation>
    <scope>NUCLEOTIDE SEQUENCE [LARGE SCALE GENOMIC DNA]</scope>
    <source>
        <strain evidence="7 8">AU17164</strain>
    </source>
</reference>
<dbReference type="InterPro" id="IPR007627">
    <property type="entry name" value="RNA_pol_sigma70_r2"/>
</dbReference>
<dbReference type="Proteomes" id="UP000194139">
    <property type="component" value="Chromosome"/>
</dbReference>
<dbReference type="NCBIfam" id="TIGR02937">
    <property type="entry name" value="sigma70-ECF"/>
    <property type="match status" value="1"/>
</dbReference>
<name>A0A1W6Z5E7_9BORD</name>
<accession>A0A1W6Z5E7</accession>
<evidence type="ECO:0000259" key="6">
    <source>
        <dbReference type="Pfam" id="PF08281"/>
    </source>
</evidence>
<evidence type="ECO:0000259" key="5">
    <source>
        <dbReference type="Pfam" id="PF04542"/>
    </source>
</evidence>
<dbReference type="InterPro" id="IPR013325">
    <property type="entry name" value="RNA_pol_sigma_r2"/>
</dbReference>
<dbReference type="OrthoDB" id="8654550at2"/>
<dbReference type="InterPro" id="IPR013249">
    <property type="entry name" value="RNA_pol_sigma70_r4_t2"/>
</dbReference>
<dbReference type="EMBL" id="CP021109">
    <property type="protein sequence ID" value="ARP88404.1"/>
    <property type="molecule type" value="Genomic_DNA"/>
</dbReference>
<keyword evidence="2" id="KW-0805">Transcription regulation</keyword>
<dbReference type="PANTHER" id="PTHR43133:SF63">
    <property type="entry name" value="RNA POLYMERASE SIGMA FACTOR FECI-RELATED"/>
    <property type="match status" value="1"/>
</dbReference>
<evidence type="ECO:0000313" key="7">
    <source>
        <dbReference type="EMBL" id="ARP88404.1"/>
    </source>
</evidence>
<dbReference type="Gene3D" id="1.10.10.10">
    <property type="entry name" value="Winged helix-like DNA-binding domain superfamily/Winged helix DNA-binding domain"/>
    <property type="match status" value="1"/>
</dbReference>
<protein>
    <submittedName>
        <fullName evidence="7">RNA polymerase subunit sigma</fullName>
    </submittedName>
</protein>
<dbReference type="Pfam" id="PF04542">
    <property type="entry name" value="Sigma70_r2"/>
    <property type="match status" value="1"/>
</dbReference>